<evidence type="ECO:0000313" key="1">
    <source>
        <dbReference type="EMBL" id="MCW6535331.1"/>
    </source>
</evidence>
<accession>A0AA41ZEU8</accession>
<name>A0AA41ZEU8_9SPHN</name>
<keyword evidence="2" id="KW-1185">Reference proteome</keyword>
<dbReference type="RefSeq" id="WP_179511954.1">
    <property type="nucleotide sequence ID" value="NZ_JANFAU010000002.1"/>
</dbReference>
<dbReference type="PANTHER" id="PTHR37950:SF1">
    <property type="entry name" value="4-HYDROXYPHENYLACETATE CATABOLISM PROTEIN"/>
    <property type="match status" value="1"/>
</dbReference>
<reference evidence="1" key="1">
    <citation type="submission" date="2022-06" db="EMBL/GenBank/DDBJ databases">
        <title>Sphingomonas sp. nov. isolated from rhizosphere soil of tomato.</title>
        <authorList>
            <person name="Dong H."/>
            <person name="Gao R."/>
        </authorList>
    </citation>
    <scope>NUCLEOTIDE SEQUENCE</scope>
    <source>
        <strain evidence="1">MMSM24</strain>
    </source>
</reference>
<gene>
    <name evidence="1" type="ORF">NEE01_11110</name>
</gene>
<dbReference type="GO" id="GO:0008704">
    <property type="term" value="F:5-carboxymethyl-2-hydroxymuconate delta-isomerase activity"/>
    <property type="evidence" value="ECO:0007669"/>
    <property type="project" value="InterPro"/>
</dbReference>
<dbReference type="Proteomes" id="UP001165565">
    <property type="component" value="Unassembled WGS sequence"/>
</dbReference>
<dbReference type="PANTHER" id="PTHR37950">
    <property type="entry name" value="4-HYDROXYPHENYLACETATE CATABOLISM PROTEIN"/>
    <property type="match status" value="1"/>
</dbReference>
<dbReference type="AlphaFoldDB" id="A0AA41ZEU8"/>
<evidence type="ECO:0000313" key="2">
    <source>
        <dbReference type="Proteomes" id="UP001165565"/>
    </source>
</evidence>
<proteinExistence type="predicted"/>
<dbReference type="InterPro" id="IPR004220">
    <property type="entry name" value="5-COMe_2-OHmuconate_Isoase"/>
</dbReference>
<dbReference type="InterPro" id="IPR014347">
    <property type="entry name" value="Tautomerase/MIF_sf"/>
</dbReference>
<dbReference type="EMBL" id="JANFAV010000006">
    <property type="protein sequence ID" value="MCW6535331.1"/>
    <property type="molecule type" value="Genomic_DNA"/>
</dbReference>
<dbReference type="SUPFAM" id="SSF55331">
    <property type="entry name" value="Tautomerase/MIF"/>
    <property type="match status" value="1"/>
</dbReference>
<organism evidence="1 2">
    <name type="scientific">Sphingomonas lycopersici</name>
    <dbReference type="NCBI Taxonomy" id="2951807"/>
    <lineage>
        <taxon>Bacteria</taxon>
        <taxon>Pseudomonadati</taxon>
        <taxon>Pseudomonadota</taxon>
        <taxon>Alphaproteobacteria</taxon>
        <taxon>Sphingomonadales</taxon>
        <taxon>Sphingomonadaceae</taxon>
        <taxon>Sphingomonas</taxon>
    </lineage>
</organism>
<comment type="caution">
    <text evidence="1">The sequence shown here is derived from an EMBL/GenBank/DDBJ whole genome shotgun (WGS) entry which is preliminary data.</text>
</comment>
<protein>
    <submittedName>
        <fullName evidence="1">5-carboxymethyl-2-hydroxymuconate Delta-isomerase</fullName>
    </submittedName>
</protein>
<sequence length="129" mass="14259">MAHATVEWTDNLDGAFDRHALLSLIAAEMRERSGGVFPVGGIRVRAIRLTDYVIADAAGPDDAFINIDVKMGAGRDAAFKQAFFDQLFAAVKAFLGDLFDRRPLALSLYVEEAEGWKHNTIHRRLAAQK</sequence>
<dbReference type="CDD" id="cd00580">
    <property type="entry name" value="CHMI"/>
    <property type="match status" value="1"/>
</dbReference>
<dbReference type="Gene3D" id="3.30.429.10">
    <property type="entry name" value="Macrophage Migration Inhibitory Factor"/>
    <property type="match status" value="1"/>
</dbReference>
<dbReference type="Pfam" id="PF02962">
    <property type="entry name" value="CHMI"/>
    <property type="match status" value="1"/>
</dbReference>